<dbReference type="InterPro" id="IPR005186">
    <property type="entry name" value="FlaG"/>
</dbReference>
<dbReference type="SUPFAM" id="SSF160214">
    <property type="entry name" value="FlaG-like"/>
    <property type="match status" value="1"/>
</dbReference>
<dbReference type="Gene3D" id="3.30.160.170">
    <property type="entry name" value="FlaG-like"/>
    <property type="match status" value="1"/>
</dbReference>
<dbReference type="PANTHER" id="PTHR37166:SF1">
    <property type="entry name" value="PROTEIN FLAG"/>
    <property type="match status" value="1"/>
</dbReference>
<keyword evidence="2" id="KW-1185">Reference proteome</keyword>
<keyword evidence="1" id="KW-0969">Cilium</keyword>
<protein>
    <submittedName>
        <fullName evidence="1">Flagellar protein FlaG</fullName>
    </submittedName>
</protein>
<proteinExistence type="predicted"/>
<evidence type="ECO:0000313" key="1">
    <source>
        <dbReference type="EMBL" id="AMW32062.1"/>
    </source>
</evidence>
<accession>A0AAI8CIC6</accession>
<dbReference type="AlphaFoldDB" id="A0AAI8CIC6"/>
<dbReference type="Proteomes" id="UP000093740">
    <property type="component" value="Chromosome"/>
</dbReference>
<organism evidence="1 2">
    <name type="scientific">Fervidobacterium islandicum</name>
    <dbReference type="NCBI Taxonomy" id="2423"/>
    <lineage>
        <taxon>Bacteria</taxon>
        <taxon>Thermotogati</taxon>
        <taxon>Thermotogota</taxon>
        <taxon>Thermotogae</taxon>
        <taxon>Thermotogales</taxon>
        <taxon>Fervidobacteriaceae</taxon>
        <taxon>Fervidobacterium</taxon>
    </lineage>
</organism>
<dbReference type="PANTHER" id="PTHR37166">
    <property type="entry name" value="PROTEIN FLAG"/>
    <property type="match status" value="1"/>
</dbReference>
<gene>
    <name evidence="1" type="ORF">NA23_01110</name>
</gene>
<name>A0AAI8CIC6_FERIS</name>
<evidence type="ECO:0000313" key="2">
    <source>
        <dbReference type="Proteomes" id="UP000093740"/>
    </source>
</evidence>
<dbReference type="RefSeq" id="WP_033191416.1">
    <property type="nucleotide sequence ID" value="NZ_CP014334.2"/>
</dbReference>
<reference evidence="1 2" key="1">
    <citation type="journal article" date="2015" name="Stand. Genomic Sci.">
        <title>Genome sequence of a native-feather degrading extremely thermophilic Eubacterium, Fervidobacterium islandicum AW-1.</title>
        <authorList>
            <person name="Lee Y.J."/>
            <person name="Jeong H."/>
            <person name="Park G.S."/>
            <person name="Kwak Y."/>
            <person name="Lee S.J."/>
            <person name="Lee S.J."/>
            <person name="Park M.K."/>
            <person name="Kim J.Y."/>
            <person name="Kang H.K."/>
            <person name="Shin J.H."/>
            <person name="Lee D.W."/>
        </authorList>
    </citation>
    <scope>NUCLEOTIDE SEQUENCE [LARGE SCALE GENOMIC DNA]</scope>
    <source>
        <strain evidence="1 2">AW-1</strain>
    </source>
</reference>
<dbReference type="InterPro" id="IPR035924">
    <property type="entry name" value="FlaG-like_sf"/>
</dbReference>
<sequence length="129" mass="14606">MDGIKGVGVGRTVVEQDFINKNQVQNNAATVVNPAVGEHSHGRNETHDTLRIGKDRVEELDMFKENFEKLKKIFRGEAEFKIDRDTNMVVIKIKDPETGEVLRQIPPELALKLAKNIQELLGVLMDERV</sequence>
<dbReference type="Pfam" id="PF03646">
    <property type="entry name" value="FlaG"/>
    <property type="match status" value="1"/>
</dbReference>
<keyword evidence="1" id="KW-0282">Flagellum</keyword>
<dbReference type="EMBL" id="CP014334">
    <property type="protein sequence ID" value="AMW32062.1"/>
    <property type="molecule type" value="Genomic_DNA"/>
</dbReference>
<keyword evidence="1" id="KW-0966">Cell projection</keyword>
<dbReference type="KEGG" id="fia:NA23_01110"/>